<dbReference type="GO" id="GO:0004540">
    <property type="term" value="F:RNA nuclease activity"/>
    <property type="evidence" value="ECO:0007669"/>
    <property type="project" value="InterPro"/>
</dbReference>
<feature type="domain" description="NYN" evidence="1">
    <location>
        <begin position="6"/>
        <end position="141"/>
    </location>
</feature>
<dbReference type="EMBL" id="MHQZ01000006">
    <property type="protein sequence ID" value="OHA14683.1"/>
    <property type="molecule type" value="Genomic_DNA"/>
</dbReference>
<dbReference type="InterPro" id="IPR021139">
    <property type="entry name" value="NYN"/>
</dbReference>
<accession>A0A1G2LT07</accession>
<dbReference type="Pfam" id="PF01936">
    <property type="entry name" value="NYN"/>
    <property type="match status" value="1"/>
</dbReference>
<dbReference type="PANTHER" id="PTHR35458:SF8">
    <property type="entry name" value="SLR0650 PROTEIN"/>
    <property type="match status" value="1"/>
</dbReference>
<gene>
    <name evidence="2" type="ORF">A2909_03255</name>
</gene>
<name>A0A1G2LT07_9BACT</name>
<evidence type="ECO:0000259" key="1">
    <source>
        <dbReference type="Pfam" id="PF01936"/>
    </source>
</evidence>
<dbReference type="InterPro" id="IPR047140">
    <property type="entry name" value="LabA"/>
</dbReference>
<evidence type="ECO:0000313" key="2">
    <source>
        <dbReference type="EMBL" id="OHA14683.1"/>
    </source>
</evidence>
<evidence type="ECO:0000313" key="3">
    <source>
        <dbReference type="Proteomes" id="UP000178302"/>
    </source>
</evidence>
<protein>
    <recommendedName>
        <fullName evidence="1">NYN domain-containing protein</fullName>
    </recommendedName>
</protein>
<dbReference type="Proteomes" id="UP000178302">
    <property type="component" value="Unassembled WGS sequence"/>
</dbReference>
<proteinExistence type="predicted"/>
<dbReference type="PANTHER" id="PTHR35458">
    <property type="entry name" value="SLR0755 PROTEIN"/>
    <property type="match status" value="1"/>
</dbReference>
<dbReference type="Gene3D" id="3.40.50.1010">
    <property type="entry name" value="5'-nuclease"/>
    <property type="match status" value="1"/>
</dbReference>
<reference evidence="2 3" key="1">
    <citation type="journal article" date="2016" name="Nat. Commun.">
        <title>Thousands of microbial genomes shed light on interconnected biogeochemical processes in an aquifer system.</title>
        <authorList>
            <person name="Anantharaman K."/>
            <person name="Brown C.T."/>
            <person name="Hug L.A."/>
            <person name="Sharon I."/>
            <person name="Castelle C.J."/>
            <person name="Probst A.J."/>
            <person name="Thomas B.C."/>
            <person name="Singh A."/>
            <person name="Wilkins M.J."/>
            <person name="Karaoz U."/>
            <person name="Brodie E.L."/>
            <person name="Williams K.H."/>
            <person name="Hubbard S.S."/>
            <person name="Banfield J.F."/>
        </authorList>
    </citation>
    <scope>NUCLEOTIDE SEQUENCE [LARGE SCALE GENOMIC DNA]</scope>
</reference>
<dbReference type="AlphaFoldDB" id="A0A1G2LT07"/>
<sequence>MSDRPKLGLYINGANLFYAGKRNGFMIDYKKLHAWVSKESDIVVAKYFIGQPSWEPAKSLNKTFNKYLEKIGYTIVTKPLKKLKTKDGIVKNKCNFDVEMHDEIIHDLDKLDMVYLVSGDSDFMRTKERTLSKKKKIKFLAYKKWYSWEIRMSWHILLDDIREHIQRD</sequence>
<comment type="caution">
    <text evidence="2">The sequence shown here is derived from an EMBL/GenBank/DDBJ whole genome shotgun (WGS) entry which is preliminary data.</text>
</comment>
<organism evidence="2 3">
    <name type="scientific">Candidatus Tagabacteria bacterium RIFCSPLOWO2_01_FULL_39_11</name>
    <dbReference type="NCBI Taxonomy" id="1802295"/>
    <lineage>
        <taxon>Bacteria</taxon>
        <taxon>Candidatus Tagaibacteriota</taxon>
    </lineage>
</organism>